<protein>
    <submittedName>
        <fullName evidence="1">Uncharacterized protein</fullName>
    </submittedName>
</protein>
<gene>
    <name evidence="1" type="ORF">NCTC11048_00837</name>
</gene>
<organism evidence="1 2">
    <name type="scientific">Staphylococcus intermedius NCTC 11048</name>
    <dbReference type="NCBI Taxonomy" id="1141106"/>
    <lineage>
        <taxon>Bacteria</taxon>
        <taxon>Bacillati</taxon>
        <taxon>Bacillota</taxon>
        <taxon>Bacilli</taxon>
        <taxon>Bacillales</taxon>
        <taxon>Staphylococcaceae</taxon>
        <taxon>Staphylococcus</taxon>
        <taxon>Staphylococcus intermedius group</taxon>
    </lineage>
</organism>
<name>A0A380G5W4_STAIN</name>
<dbReference type="EMBL" id="UHDP01000003">
    <property type="protein sequence ID" value="SUM45846.1"/>
    <property type="molecule type" value="Genomic_DNA"/>
</dbReference>
<sequence length="36" mass="4181">MQVHQPEMFTSMTIPIKKLEVKMTPVISPRAFSITY</sequence>
<evidence type="ECO:0000313" key="1">
    <source>
        <dbReference type="EMBL" id="SUM45846.1"/>
    </source>
</evidence>
<keyword evidence="2" id="KW-1185">Reference proteome</keyword>
<proteinExistence type="predicted"/>
<reference evidence="1 2" key="1">
    <citation type="submission" date="2018-06" db="EMBL/GenBank/DDBJ databases">
        <authorList>
            <consortium name="Pathogen Informatics"/>
            <person name="Doyle S."/>
        </authorList>
    </citation>
    <scope>NUCLEOTIDE SEQUENCE [LARGE SCALE GENOMIC DNA]</scope>
    <source>
        <strain evidence="2">NCTC 11048</strain>
    </source>
</reference>
<dbReference type="AlphaFoldDB" id="A0A380G5W4"/>
<dbReference type="Proteomes" id="UP000255549">
    <property type="component" value="Unassembled WGS sequence"/>
</dbReference>
<accession>A0A380G5W4</accession>
<evidence type="ECO:0000313" key="2">
    <source>
        <dbReference type="Proteomes" id="UP000255549"/>
    </source>
</evidence>